<evidence type="ECO:0000313" key="11">
    <source>
        <dbReference type="EMBL" id="KAL0126384.1"/>
    </source>
</evidence>
<feature type="transmembrane region" description="Helical" evidence="10">
    <location>
        <begin position="65"/>
        <end position="86"/>
    </location>
</feature>
<dbReference type="PANTHER" id="PTHR21137">
    <property type="entry name" value="ODORANT RECEPTOR"/>
    <property type="match status" value="1"/>
</dbReference>
<dbReference type="AlphaFoldDB" id="A0AAW2GDU8"/>
<dbReference type="GO" id="GO:0005549">
    <property type="term" value="F:odorant binding"/>
    <property type="evidence" value="ECO:0007669"/>
    <property type="project" value="InterPro"/>
</dbReference>
<gene>
    <name evidence="11" type="ORF">PUN28_005048</name>
</gene>
<feature type="transmembrane region" description="Helical" evidence="10">
    <location>
        <begin position="266"/>
        <end position="292"/>
    </location>
</feature>
<feature type="transmembrane region" description="Helical" evidence="10">
    <location>
        <begin position="174"/>
        <end position="207"/>
    </location>
</feature>
<protein>
    <recommendedName>
        <fullName evidence="10">Odorant receptor</fullName>
    </recommendedName>
</protein>
<feature type="transmembrane region" description="Helical" evidence="10">
    <location>
        <begin position="298"/>
        <end position="317"/>
    </location>
</feature>
<dbReference type="EMBL" id="JADYXP020000004">
    <property type="protein sequence ID" value="KAL0126384.1"/>
    <property type="molecule type" value="Genomic_DNA"/>
</dbReference>
<evidence type="ECO:0000256" key="8">
    <source>
        <dbReference type="ARBA" id="ARBA00023170"/>
    </source>
</evidence>
<evidence type="ECO:0000256" key="7">
    <source>
        <dbReference type="ARBA" id="ARBA00023136"/>
    </source>
</evidence>
<sequence>MNFVGERYYKLNRILLLCLGLWPDQVSLLKSTQVIFLEITFASSIICLCNTFFVKQFNLNLVTQVLMYILFNCIFITKYNVCLLRVDNIKYIFHRIQCDWNMLTSQTELKVIQRYAENGKLLTLGYLIMAIITAIAFIILQFLPSIFDVIVPINESRSRPIIITVEYFVDEETYFFPILTHVIISQFAGTMMIIAIGTILTSCVLHASAMFKIASYRIEHIFDANGQLIPKDLKQYIFYNNLTHAIYAHRRAVDLANFMTKSFATLYVLLLGFGVAAISLCVFNCINAVTSLNVTESLMFGGVLTLSLYYVSIANYAGQTIIDSSTAIRLATYNSEWYTASLRLQKLILFVIQRSNKQSALVCGSVFCASCEGFATIMSMAISYVMVLQSMGAHKENYV</sequence>
<keyword evidence="8 10" id="KW-0675">Receptor</keyword>
<evidence type="ECO:0000256" key="1">
    <source>
        <dbReference type="ARBA" id="ARBA00004651"/>
    </source>
</evidence>
<dbReference type="GO" id="GO:0007165">
    <property type="term" value="P:signal transduction"/>
    <property type="evidence" value="ECO:0007669"/>
    <property type="project" value="UniProtKB-KW"/>
</dbReference>
<keyword evidence="4 10" id="KW-0812">Transmembrane</keyword>
<dbReference type="GO" id="GO:0004984">
    <property type="term" value="F:olfactory receptor activity"/>
    <property type="evidence" value="ECO:0007669"/>
    <property type="project" value="InterPro"/>
</dbReference>
<dbReference type="Proteomes" id="UP001430953">
    <property type="component" value="Unassembled WGS sequence"/>
</dbReference>
<keyword evidence="9 10" id="KW-0807">Transducer</keyword>
<dbReference type="Pfam" id="PF02949">
    <property type="entry name" value="7tm_6"/>
    <property type="match status" value="1"/>
</dbReference>
<evidence type="ECO:0000256" key="5">
    <source>
        <dbReference type="ARBA" id="ARBA00022725"/>
    </source>
</evidence>
<keyword evidence="2" id="KW-1003">Cell membrane</keyword>
<evidence type="ECO:0000313" key="12">
    <source>
        <dbReference type="Proteomes" id="UP001430953"/>
    </source>
</evidence>
<keyword evidence="12" id="KW-1185">Reference proteome</keyword>
<name>A0AAW2GDU8_9HYME</name>
<dbReference type="PANTHER" id="PTHR21137:SF35">
    <property type="entry name" value="ODORANT RECEPTOR 19A-RELATED"/>
    <property type="match status" value="1"/>
</dbReference>
<evidence type="ECO:0000256" key="4">
    <source>
        <dbReference type="ARBA" id="ARBA00022692"/>
    </source>
</evidence>
<feature type="transmembrane region" description="Helical" evidence="10">
    <location>
        <begin position="121"/>
        <end position="143"/>
    </location>
</feature>
<reference evidence="11 12" key="1">
    <citation type="submission" date="2023-03" db="EMBL/GenBank/DDBJ databases">
        <title>High recombination rates correlate with genetic variation in Cardiocondyla obscurior ants.</title>
        <authorList>
            <person name="Errbii M."/>
        </authorList>
    </citation>
    <scope>NUCLEOTIDE SEQUENCE [LARGE SCALE GENOMIC DNA]</scope>
    <source>
        <strain evidence="11">Alpha-2009</strain>
        <tissue evidence="11">Whole body</tissue>
    </source>
</reference>
<proteinExistence type="inferred from homology"/>
<comment type="similarity">
    <text evidence="10">Belongs to the insect chemoreceptor superfamily. Heteromeric odorant receptor channel (TC 1.A.69) family.</text>
</comment>
<keyword evidence="5 10" id="KW-0552">Olfaction</keyword>
<evidence type="ECO:0000256" key="3">
    <source>
        <dbReference type="ARBA" id="ARBA00022606"/>
    </source>
</evidence>
<feature type="transmembrane region" description="Helical" evidence="10">
    <location>
        <begin position="34"/>
        <end position="53"/>
    </location>
</feature>
<feature type="transmembrane region" description="Helical" evidence="10">
    <location>
        <begin position="360"/>
        <end position="387"/>
    </location>
</feature>
<accession>A0AAW2GDU8</accession>
<dbReference type="InterPro" id="IPR004117">
    <property type="entry name" value="7tm6_olfct_rcpt"/>
</dbReference>
<organism evidence="11 12">
    <name type="scientific">Cardiocondyla obscurior</name>
    <dbReference type="NCBI Taxonomy" id="286306"/>
    <lineage>
        <taxon>Eukaryota</taxon>
        <taxon>Metazoa</taxon>
        <taxon>Ecdysozoa</taxon>
        <taxon>Arthropoda</taxon>
        <taxon>Hexapoda</taxon>
        <taxon>Insecta</taxon>
        <taxon>Pterygota</taxon>
        <taxon>Neoptera</taxon>
        <taxon>Endopterygota</taxon>
        <taxon>Hymenoptera</taxon>
        <taxon>Apocrita</taxon>
        <taxon>Aculeata</taxon>
        <taxon>Formicoidea</taxon>
        <taxon>Formicidae</taxon>
        <taxon>Myrmicinae</taxon>
        <taxon>Cardiocondyla</taxon>
    </lineage>
</organism>
<comment type="subcellular location">
    <subcellularLocation>
        <location evidence="1 10">Cell membrane</location>
        <topology evidence="1 10">Multi-pass membrane protein</topology>
    </subcellularLocation>
</comment>
<evidence type="ECO:0000256" key="6">
    <source>
        <dbReference type="ARBA" id="ARBA00022989"/>
    </source>
</evidence>
<comment type="caution">
    <text evidence="11">The sequence shown here is derived from an EMBL/GenBank/DDBJ whole genome shotgun (WGS) entry which is preliminary data.</text>
</comment>
<evidence type="ECO:0000256" key="2">
    <source>
        <dbReference type="ARBA" id="ARBA00022475"/>
    </source>
</evidence>
<dbReference type="GO" id="GO:0005886">
    <property type="term" value="C:plasma membrane"/>
    <property type="evidence" value="ECO:0007669"/>
    <property type="project" value="UniProtKB-SubCell"/>
</dbReference>
<evidence type="ECO:0000256" key="9">
    <source>
        <dbReference type="ARBA" id="ARBA00023224"/>
    </source>
</evidence>
<evidence type="ECO:0000256" key="10">
    <source>
        <dbReference type="RuleBase" id="RU351113"/>
    </source>
</evidence>
<keyword evidence="6 10" id="KW-1133">Transmembrane helix</keyword>
<keyword evidence="7 10" id="KW-0472">Membrane</keyword>
<keyword evidence="3 10" id="KW-0716">Sensory transduction</keyword>